<feature type="region of interest" description="Disordered" evidence="1">
    <location>
        <begin position="187"/>
        <end position="209"/>
    </location>
</feature>
<evidence type="ECO:0000256" key="1">
    <source>
        <dbReference type="SAM" id="MobiDB-lite"/>
    </source>
</evidence>
<name>A0ABD1VT12_9LAMI</name>
<feature type="compositionally biased region" description="Polar residues" evidence="1">
    <location>
        <begin position="114"/>
        <end position="132"/>
    </location>
</feature>
<gene>
    <name evidence="2" type="ORF">Adt_00836</name>
</gene>
<organism evidence="2 3">
    <name type="scientific">Abeliophyllum distichum</name>
    <dbReference type="NCBI Taxonomy" id="126358"/>
    <lineage>
        <taxon>Eukaryota</taxon>
        <taxon>Viridiplantae</taxon>
        <taxon>Streptophyta</taxon>
        <taxon>Embryophyta</taxon>
        <taxon>Tracheophyta</taxon>
        <taxon>Spermatophyta</taxon>
        <taxon>Magnoliopsida</taxon>
        <taxon>eudicotyledons</taxon>
        <taxon>Gunneridae</taxon>
        <taxon>Pentapetalae</taxon>
        <taxon>asterids</taxon>
        <taxon>lamiids</taxon>
        <taxon>Lamiales</taxon>
        <taxon>Oleaceae</taxon>
        <taxon>Forsythieae</taxon>
        <taxon>Abeliophyllum</taxon>
    </lineage>
</organism>
<dbReference type="EMBL" id="JBFOLK010000001">
    <property type="protein sequence ID" value="KAL2539858.1"/>
    <property type="molecule type" value="Genomic_DNA"/>
</dbReference>
<proteinExistence type="predicted"/>
<dbReference type="Proteomes" id="UP001604336">
    <property type="component" value="Unassembled WGS sequence"/>
</dbReference>
<evidence type="ECO:0000313" key="3">
    <source>
        <dbReference type="Proteomes" id="UP001604336"/>
    </source>
</evidence>
<comment type="caution">
    <text evidence="2">The sequence shown here is derived from an EMBL/GenBank/DDBJ whole genome shotgun (WGS) entry which is preliminary data.</text>
</comment>
<feature type="region of interest" description="Disordered" evidence="1">
    <location>
        <begin position="1"/>
        <end position="41"/>
    </location>
</feature>
<protein>
    <submittedName>
        <fullName evidence="2">Nuclear pore complex protein</fullName>
    </submittedName>
</protein>
<dbReference type="PANTHER" id="PTHR33416">
    <property type="entry name" value="NUCLEAR PORE COMPLEX PROTEIN NUP1"/>
    <property type="match status" value="1"/>
</dbReference>
<sequence>MSTTSEGDAAADFSYGGGGAGGKSRKRPFRRTYQTTPYDRPVNAPRGIAVTTTANDNNVSWLTKLVVDPASKFIYNGASRFFSSVFRKRLPAPPRRAPEANDELSGGFQVAVPENQSGGQEPASGNGSHLINSSVSGGISELEQLLKQKTFTRPEIEQLTELLRSKAVEVPVRDDGRMIDTLPKPLTDVEKHQQFSSASLEKNEIEDDRSHGVISTPIVLEDEIASPA</sequence>
<feature type="region of interest" description="Disordered" evidence="1">
    <location>
        <begin position="110"/>
        <end position="132"/>
    </location>
</feature>
<dbReference type="PANTHER" id="PTHR33416:SF20">
    <property type="entry name" value="NUCLEAR PORE COMPLEX PROTEIN NUP1"/>
    <property type="match status" value="1"/>
</dbReference>
<keyword evidence="3" id="KW-1185">Reference proteome</keyword>
<dbReference type="AlphaFoldDB" id="A0ABD1VT12"/>
<reference evidence="3" key="1">
    <citation type="submission" date="2024-07" db="EMBL/GenBank/DDBJ databases">
        <title>Two chromosome-level genome assemblies of Korean endemic species Abeliophyllum distichum and Forsythia ovata (Oleaceae).</title>
        <authorList>
            <person name="Jang H."/>
        </authorList>
    </citation>
    <scope>NUCLEOTIDE SEQUENCE [LARGE SCALE GENOMIC DNA]</scope>
</reference>
<evidence type="ECO:0000313" key="2">
    <source>
        <dbReference type="EMBL" id="KAL2539858.1"/>
    </source>
</evidence>
<accession>A0ABD1VT12</accession>